<dbReference type="STRING" id="1586267.GCA_001418685_01326"/>
<evidence type="ECO:0000256" key="1">
    <source>
        <dbReference type="SAM" id="Phobius"/>
    </source>
</evidence>
<evidence type="ECO:0000259" key="2">
    <source>
        <dbReference type="Pfam" id="PF02517"/>
    </source>
</evidence>
<organism evidence="3 4">
    <name type="scientific">Apibacter mensalis</name>
    <dbReference type="NCBI Taxonomy" id="1586267"/>
    <lineage>
        <taxon>Bacteria</taxon>
        <taxon>Pseudomonadati</taxon>
        <taxon>Bacteroidota</taxon>
        <taxon>Flavobacteriia</taxon>
        <taxon>Flavobacteriales</taxon>
        <taxon>Weeksellaceae</taxon>
        <taxon>Apibacter</taxon>
    </lineage>
</organism>
<name>A0A0X3AQE5_9FLAO</name>
<dbReference type="PANTHER" id="PTHR36435:SF1">
    <property type="entry name" value="CAAX AMINO TERMINAL PROTEASE FAMILY PROTEIN"/>
    <property type="match status" value="1"/>
</dbReference>
<keyword evidence="1" id="KW-1133">Transmembrane helix</keyword>
<evidence type="ECO:0000313" key="3">
    <source>
        <dbReference type="EMBL" id="CVK16473.1"/>
    </source>
</evidence>
<feature type="transmembrane region" description="Helical" evidence="1">
    <location>
        <begin position="39"/>
        <end position="63"/>
    </location>
</feature>
<keyword evidence="4" id="KW-1185">Reference proteome</keyword>
<dbReference type="Proteomes" id="UP000182761">
    <property type="component" value="Unassembled WGS sequence"/>
</dbReference>
<keyword evidence="1" id="KW-0472">Membrane</keyword>
<sequence>MNNYLKLKWYDIILLIILFFLGALLLNPLISFLAKKLNITPYVFTPIITIGSYLLVYITYYFIVLKPRKENFRISYSLKNIRLFPIALLLFFGQYLVSEFLTGLIPTQGGILEKMYKTMSYALLGNASHYPVITFISVCIVAPIFEELFFRGFILKGMLNNQIKPQKAILISALIFGGIHIFPWQVIGGILAGIVLGITFYKTGSLLTCTILHCMNNSIGFLFFIRYKSLESPDLGFSDCTLFMVGIIIIAIFGSIYMKLTKNQSWKSY</sequence>
<feature type="transmembrane region" description="Helical" evidence="1">
    <location>
        <begin position="237"/>
        <end position="258"/>
    </location>
</feature>
<dbReference type="AlphaFoldDB" id="A0A0X3AQE5"/>
<keyword evidence="1" id="KW-0812">Transmembrane</keyword>
<dbReference type="EMBL" id="FCOR01000007">
    <property type="protein sequence ID" value="CVK16473.1"/>
    <property type="molecule type" value="Genomic_DNA"/>
</dbReference>
<feature type="transmembrane region" description="Helical" evidence="1">
    <location>
        <begin position="83"/>
        <end position="107"/>
    </location>
</feature>
<proteinExistence type="predicted"/>
<feature type="domain" description="CAAX prenyl protease 2/Lysostaphin resistance protein A-like" evidence="2">
    <location>
        <begin position="131"/>
        <end position="218"/>
    </location>
</feature>
<accession>A0A0X3AQE5</accession>
<gene>
    <name evidence="3" type="ORF">Ga0061079_10775</name>
</gene>
<feature type="transmembrane region" description="Helical" evidence="1">
    <location>
        <begin position="127"/>
        <end position="149"/>
    </location>
</feature>
<dbReference type="OrthoDB" id="158986at2"/>
<evidence type="ECO:0000313" key="4">
    <source>
        <dbReference type="Proteomes" id="UP000182761"/>
    </source>
</evidence>
<dbReference type="PANTHER" id="PTHR36435">
    <property type="entry name" value="SLR1288 PROTEIN"/>
    <property type="match status" value="1"/>
</dbReference>
<feature type="transmembrane region" description="Helical" evidence="1">
    <location>
        <begin position="12"/>
        <end position="33"/>
    </location>
</feature>
<dbReference type="GO" id="GO:0004175">
    <property type="term" value="F:endopeptidase activity"/>
    <property type="evidence" value="ECO:0007669"/>
    <property type="project" value="UniProtKB-ARBA"/>
</dbReference>
<protein>
    <recommendedName>
        <fullName evidence="2">CAAX prenyl protease 2/Lysostaphin resistance protein A-like domain-containing protein</fullName>
    </recommendedName>
</protein>
<feature type="transmembrane region" description="Helical" evidence="1">
    <location>
        <begin position="169"/>
        <end position="198"/>
    </location>
</feature>
<dbReference type="InterPro" id="IPR052710">
    <property type="entry name" value="CAAX_protease"/>
</dbReference>
<dbReference type="InterPro" id="IPR003675">
    <property type="entry name" value="Rce1/LyrA-like_dom"/>
</dbReference>
<dbReference type="GO" id="GO:0080120">
    <property type="term" value="P:CAAX-box protein maturation"/>
    <property type="evidence" value="ECO:0007669"/>
    <property type="project" value="UniProtKB-ARBA"/>
</dbReference>
<dbReference type="RefSeq" id="WP_055425664.1">
    <property type="nucleotide sequence ID" value="NZ_FCOR01000007.1"/>
</dbReference>
<dbReference type="Pfam" id="PF02517">
    <property type="entry name" value="Rce1-like"/>
    <property type="match status" value="1"/>
</dbReference>
<reference evidence="3 4" key="1">
    <citation type="submission" date="2016-01" db="EMBL/GenBank/DDBJ databases">
        <authorList>
            <person name="McClelland M."/>
            <person name="Jain A."/>
            <person name="Saraogi P."/>
            <person name="Mendelson R."/>
            <person name="Westerman R."/>
            <person name="SanMiguel P."/>
            <person name="Csonka L."/>
        </authorList>
    </citation>
    <scope>NUCLEOTIDE SEQUENCE [LARGE SCALE GENOMIC DNA]</scope>
    <source>
        <strain evidence="3 4">R-53146</strain>
    </source>
</reference>